<protein>
    <submittedName>
        <fullName evidence="4">AMP-binding domain-containing protein</fullName>
    </submittedName>
</protein>
<dbReference type="GO" id="GO:0031956">
    <property type="term" value="F:medium-chain fatty acid-CoA ligase activity"/>
    <property type="evidence" value="ECO:0007669"/>
    <property type="project" value="TreeGrafter"/>
</dbReference>
<organism evidence="4 5">
    <name type="scientific">Thanatephorus cucumeris (strain AG1-IA)</name>
    <name type="common">Rice sheath blight fungus</name>
    <name type="synonym">Rhizoctonia solani</name>
    <dbReference type="NCBI Taxonomy" id="983506"/>
    <lineage>
        <taxon>Eukaryota</taxon>
        <taxon>Fungi</taxon>
        <taxon>Dikarya</taxon>
        <taxon>Basidiomycota</taxon>
        <taxon>Agaricomycotina</taxon>
        <taxon>Agaricomycetes</taxon>
        <taxon>Cantharellales</taxon>
        <taxon>Ceratobasidiaceae</taxon>
        <taxon>Rhizoctonia</taxon>
        <taxon>Rhizoctonia solani AG-1</taxon>
    </lineage>
</organism>
<comment type="similarity">
    <text evidence="1">Belongs to the ATP-dependent AMP-binding enzyme family.</text>
</comment>
<dbReference type="HOGENOM" id="CLU_438833_0_0_1"/>
<name>L8X1A8_THACA</name>
<dbReference type="PROSITE" id="PS00455">
    <property type="entry name" value="AMP_BINDING"/>
    <property type="match status" value="1"/>
</dbReference>
<dbReference type="InterPro" id="IPR042099">
    <property type="entry name" value="ANL_N_sf"/>
</dbReference>
<dbReference type="Pfam" id="PF00501">
    <property type="entry name" value="AMP-binding"/>
    <property type="match status" value="1"/>
</dbReference>
<reference evidence="4 5" key="1">
    <citation type="journal article" date="2013" name="Nat. Commun.">
        <title>The evolution and pathogenic mechanisms of the rice sheath blight pathogen.</title>
        <authorList>
            <person name="Zheng A."/>
            <person name="Lin R."/>
            <person name="Xu L."/>
            <person name="Qin P."/>
            <person name="Tang C."/>
            <person name="Ai P."/>
            <person name="Zhang D."/>
            <person name="Liu Y."/>
            <person name="Sun Z."/>
            <person name="Feng H."/>
            <person name="Wang Y."/>
            <person name="Chen Y."/>
            <person name="Liang X."/>
            <person name="Fu R."/>
            <person name="Li Q."/>
            <person name="Zhang J."/>
            <person name="Yu X."/>
            <person name="Xie Z."/>
            <person name="Ding L."/>
            <person name="Guan P."/>
            <person name="Tang J."/>
            <person name="Liang Y."/>
            <person name="Wang S."/>
            <person name="Deng Q."/>
            <person name="Li S."/>
            <person name="Zhu J."/>
            <person name="Wang L."/>
            <person name="Liu H."/>
            <person name="Li P."/>
        </authorList>
    </citation>
    <scope>NUCLEOTIDE SEQUENCE [LARGE SCALE GENOMIC DNA]</scope>
    <source>
        <strain evidence="5">AG-1 IA</strain>
    </source>
</reference>
<sequence>MVSFNSTQLATGTTYVGPLKNDPLTDDELAVLLAIPRGAEKTPNATVLRLPLGPEPSQGWVDVTFGEARAIVARLAGDWKAKLSAGTEGLGVGPGTTVCLLVQPIVHTIFHWLAFWALGWTIQLVSLTIGDENVPNYIKKSGCRIVVHSGISEALEQRITSEIKGAVIRLSEEEHGHRLAQSIKHSQAGPVHPWPTPRRPDPAIILHSSGSTGAAKLLQFSLYFYTINFSLVGNYGIISKNTSDPRPFLVFSPPYWQSFGFILTNQLAAGAPVAFTHVPDIAKFPSNRFIDWVKALEVGGVICAPRFIRDILASGSEADIKYLQEMSNIVVGGSALDESTAALAEKLQLKLTNAYGTSEIGITLRTDQPPYTYLHPLPDSSPLVLPISDAEPDGSRQVQLWYTHNTSRGVAHIDAKGDIPLQFEPFPGEGPHKGEPAVTTGDIFTKVQDSSGTAYIYLGRNDDLIKLAGNGGWDINASTYEIELTSAITSYLASRGEVHRWTVDGIQLFGNNRPCTALVVQLSPVDQDPKTEIEQHLLDRISELAESVNEKLKLGPQQKVHVGKRMLVITQGGNAYGPGVHDGRDVPRLATTHKHTLQRWKNVQAFESWLDGLDYTENDLHH</sequence>
<dbReference type="Gene3D" id="3.40.50.12780">
    <property type="entry name" value="N-terminal domain of ligase-like"/>
    <property type="match status" value="1"/>
</dbReference>
<evidence type="ECO:0000313" key="4">
    <source>
        <dbReference type="EMBL" id="ELU42399.1"/>
    </source>
</evidence>
<dbReference type="AlphaFoldDB" id="L8X1A8"/>
<comment type="caution">
    <text evidence="4">The sequence shown here is derived from an EMBL/GenBank/DDBJ whole genome shotgun (WGS) entry which is preliminary data.</text>
</comment>
<keyword evidence="2" id="KW-0436">Ligase</keyword>
<dbReference type="STRING" id="983506.L8X1A8"/>
<dbReference type="Proteomes" id="UP000011668">
    <property type="component" value="Unassembled WGS sequence"/>
</dbReference>
<accession>L8X1A8</accession>
<dbReference type="InterPro" id="IPR020845">
    <property type="entry name" value="AMP-binding_CS"/>
</dbReference>
<gene>
    <name evidence="4" type="ORF">AG1IA_03573</name>
</gene>
<feature type="domain" description="AMP-dependent synthetase/ligase" evidence="3">
    <location>
        <begin position="38"/>
        <end position="367"/>
    </location>
</feature>
<evidence type="ECO:0000256" key="2">
    <source>
        <dbReference type="ARBA" id="ARBA00022598"/>
    </source>
</evidence>
<dbReference type="OrthoDB" id="429813at2759"/>
<dbReference type="PANTHER" id="PTHR43201:SF5">
    <property type="entry name" value="MEDIUM-CHAIN ACYL-COA LIGASE ACSF2, MITOCHONDRIAL"/>
    <property type="match status" value="1"/>
</dbReference>
<dbReference type="OMA" id="VICAPRF"/>
<proteinExistence type="inferred from homology"/>
<dbReference type="GO" id="GO:0006631">
    <property type="term" value="P:fatty acid metabolic process"/>
    <property type="evidence" value="ECO:0007669"/>
    <property type="project" value="TreeGrafter"/>
</dbReference>
<evidence type="ECO:0000259" key="3">
    <source>
        <dbReference type="Pfam" id="PF00501"/>
    </source>
</evidence>
<evidence type="ECO:0000313" key="5">
    <source>
        <dbReference type="Proteomes" id="UP000011668"/>
    </source>
</evidence>
<dbReference type="EMBL" id="AFRT01000842">
    <property type="protein sequence ID" value="ELU42399.1"/>
    <property type="molecule type" value="Genomic_DNA"/>
</dbReference>
<dbReference type="SUPFAM" id="SSF56801">
    <property type="entry name" value="Acetyl-CoA synthetase-like"/>
    <property type="match status" value="1"/>
</dbReference>
<dbReference type="PANTHER" id="PTHR43201">
    <property type="entry name" value="ACYL-COA SYNTHETASE"/>
    <property type="match status" value="1"/>
</dbReference>
<evidence type="ECO:0000256" key="1">
    <source>
        <dbReference type="ARBA" id="ARBA00006432"/>
    </source>
</evidence>
<dbReference type="InterPro" id="IPR000873">
    <property type="entry name" value="AMP-dep_synth/lig_dom"/>
</dbReference>
<keyword evidence="5" id="KW-1185">Reference proteome</keyword>